<feature type="compositionally biased region" description="Basic and acidic residues" evidence="1">
    <location>
        <begin position="285"/>
        <end position="295"/>
    </location>
</feature>
<name>A0A2T5LP35_9EURO</name>
<reference evidence="3 4" key="1">
    <citation type="journal article" date="2018" name="Proc. Natl. Acad. Sci. U.S.A.">
        <title>Linking secondary metabolites to gene clusters through genome sequencing of six diverse Aspergillus species.</title>
        <authorList>
            <person name="Kaerboelling I."/>
            <person name="Vesth T.C."/>
            <person name="Frisvad J.C."/>
            <person name="Nybo J.L."/>
            <person name="Theobald S."/>
            <person name="Kuo A."/>
            <person name="Bowyer P."/>
            <person name="Matsuda Y."/>
            <person name="Mondo S."/>
            <person name="Lyhne E.K."/>
            <person name="Kogle M.E."/>
            <person name="Clum A."/>
            <person name="Lipzen A."/>
            <person name="Salamov A."/>
            <person name="Ngan C.Y."/>
            <person name="Daum C."/>
            <person name="Chiniquy J."/>
            <person name="Barry K."/>
            <person name="LaButti K."/>
            <person name="Haridas S."/>
            <person name="Simmons B.A."/>
            <person name="Magnuson J.K."/>
            <person name="Mortensen U.H."/>
            <person name="Larsen T.O."/>
            <person name="Grigoriev I.V."/>
            <person name="Baker S.E."/>
            <person name="Andersen M.R."/>
        </authorList>
    </citation>
    <scope>NUCLEOTIDE SEQUENCE [LARGE SCALE GENOMIC DNA]</scope>
    <source>
        <strain evidence="3 4">IBT 24754</strain>
    </source>
</reference>
<feature type="transmembrane region" description="Helical" evidence="2">
    <location>
        <begin position="72"/>
        <end position="92"/>
    </location>
</feature>
<proteinExistence type="predicted"/>
<dbReference type="VEuPathDB" id="FungiDB:P175DRAFT_0534939"/>
<dbReference type="Proteomes" id="UP000244073">
    <property type="component" value="Unassembled WGS sequence"/>
</dbReference>
<feature type="region of interest" description="Disordered" evidence="1">
    <location>
        <begin position="248"/>
        <end position="295"/>
    </location>
</feature>
<keyword evidence="2" id="KW-0812">Transmembrane</keyword>
<keyword evidence="2" id="KW-1133">Transmembrane helix</keyword>
<protein>
    <submittedName>
        <fullName evidence="3">Uncharacterized protein</fullName>
    </submittedName>
</protein>
<feature type="transmembrane region" description="Helical" evidence="2">
    <location>
        <begin position="104"/>
        <end position="125"/>
    </location>
</feature>
<sequence>MDVPAYFETSWSILSTIGIFLTFASISVIAITHACILNFVPLVVSASCAIANGMCWFAYYTNGSITPRLACLYLRGNILAGPGISFYSYLIISRILHGRQLMIFLVIFWALILDILGLRITITVYRAMQLARGNLSEQHRISHLHTGYFVSLALLETWSSFFLIKQLARAYLRSPYVSSSRETFLYLTRSAELRLASLFCIGIARAVTYSSRVQLLLHPKLIDLYTRLSVSFHLDILASKRERPQKSRLDPYDIYPEDTFSSPHHSQWIGSFQSKSGTRPGSGQGDKDGNLQEFV</sequence>
<gene>
    <name evidence="3" type="ORF">P175DRAFT_0534939</name>
</gene>
<keyword evidence="2" id="KW-0472">Membrane</keyword>
<feature type="transmembrane region" description="Helical" evidence="2">
    <location>
        <begin position="145"/>
        <end position="164"/>
    </location>
</feature>
<comment type="caution">
    <text evidence="3">The sequence shown here is derived from an EMBL/GenBank/DDBJ whole genome shotgun (WGS) entry which is preliminary data.</text>
</comment>
<accession>A0A2T5LP35</accession>
<evidence type="ECO:0000313" key="3">
    <source>
        <dbReference type="EMBL" id="PTU18035.1"/>
    </source>
</evidence>
<feature type="transmembrane region" description="Helical" evidence="2">
    <location>
        <begin position="12"/>
        <end position="32"/>
    </location>
</feature>
<dbReference type="EMBL" id="MSFN02000008">
    <property type="protein sequence ID" value="PTU18035.1"/>
    <property type="molecule type" value="Genomic_DNA"/>
</dbReference>
<dbReference type="OrthoDB" id="5306317at2759"/>
<organism evidence="3 4">
    <name type="scientific">Aspergillus ochraceoroseus IBT 24754</name>
    <dbReference type="NCBI Taxonomy" id="1392256"/>
    <lineage>
        <taxon>Eukaryota</taxon>
        <taxon>Fungi</taxon>
        <taxon>Dikarya</taxon>
        <taxon>Ascomycota</taxon>
        <taxon>Pezizomycotina</taxon>
        <taxon>Eurotiomycetes</taxon>
        <taxon>Eurotiomycetidae</taxon>
        <taxon>Eurotiales</taxon>
        <taxon>Aspergillaceae</taxon>
        <taxon>Aspergillus</taxon>
        <taxon>Aspergillus subgen. Nidulantes</taxon>
    </lineage>
</organism>
<dbReference type="GeneID" id="63817063"/>
<dbReference type="RefSeq" id="XP_040749427.1">
    <property type="nucleotide sequence ID" value="XM_040900181.1"/>
</dbReference>
<evidence type="ECO:0000256" key="1">
    <source>
        <dbReference type="SAM" id="MobiDB-lite"/>
    </source>
</evidence>
<evidence type="ECO:0000313" key="4">
    <source>
        <dbReference type="Proteomes" id="UP000244073"/>
    </source>
</evidence>
<feature type="transmembrane region" description="Helical" evidence="2">
    <location>
        <begin position="39"/>
        <end position="60"/>
    </location>
</feature>
<dbReference type="AlphaFoldDB" id="A0A2T5LP35"/>
<feature type="compositionally biased region" description="Polar residues" evidence="1">
    <location>
        <begin position="259"/>
        <end position="281"/>
    </location>
</feature>
<evidence type="ECO:0000256" key="2">
    <source>
        <dbReference type="SAM" id="Phobius"/>
    </source>
</evidence>